<organism evidence="1 2">
    <name type="scientific">Artomyces pyxidatus</name>
    <dbReference type="NCBI Taxonomy" id="48021"/>
    <lineage>
        <taxon>Eukaryota</taxon>
        <taxon>Fungi</taxon>
        <taxon>Dikarya</taxon>
        <taxon>Basidiomycota</taxon>
        <taxon>Agaricomycotina</taxon>
        <taxon>Agaricomycetes</taxon>
        <taxon>Russulales</taxon>
        <taxon>Auriscalpiaceae</taxon>
        <taxon>Artomyces</taxon>
    </lineage>
</organism>
<comment type="caution">
    <text evidence="1">The sequence shown here is derived from an EMBL/GenBank/DDBJ whole genome shotgun (WGS) entry which is preliminary data.</text>
</comment>
<evidence type="ECO:0000313" key="2">
    <source>
        <dbReference type="Proteomes" id="UP000814140"/>
    </source>
</evidence>
<reference evidence="1" key="2">
    <citation type="journal article" date="2022" name="New Phytol.">
        <title>Evolutionary transition to the ectomycorrhizal habit in the genomes of a hyperdiverse lineage of mushroom-forming fungi.</title>
        <authorList>
            <person name="Looney B."/>
            <person name="Miyauchi S."/>
            <person name="Morin E."/>
            <person name="Drula E."/>
            <person name="Courty P.E."/>
            <person name="Kohler A."/>
            <person name="Kuo A."/>
            <person name="LaButti K."/>
            <person name="Pangilinan J."/>
            <person name="Lipzen A."/>
            <person name="Riley R."/>
            <person name="Andreopoulos W."/>
            <person name="He G."/>
            <person name="Johnson J."/>
            <person name="Nolan M."/>
            <person name="Tritt A."/>
            <person name="Barry K.W."/>
            <person name="Grigoriev I.V."/>
            <person name="Nagy L.G."/>
            <person name="Hibbett D."/>
            <person name="Henrissat B."/>
            <person name="Matheny P.B."/>
            <person name="Labbe J."/>
            <person name="Martin F.M."/>
        </authorList>
    </citation>
    <scope>NUCLEOTIDE SEQUENCE</scope>
    <source>
        <strain evidence="1">HHB10654</strain>
    </source>
</reference>
<accession>A0ACB8SJW4</accession>
<name>A0ACB8SJW4_9AGAM</name>
<proteinExistence type="predicted"/>
<reference evidence="1" key="1">
    <citation type="submission" date="2021-03" db="EMBL/GenBank/DDBJ databases">
        <authorList>
            <consortium name="DOE Joint Genome Institute"/>
            <person name="Ahrendt S."/>
            <person name="Looney B.P."/>
            <person name="Miyauchi S."/>
            <person name="Morin E."/>
            <person name="Drula E."/>
            <person name="Courty P.E."/>
            <person name="Chicoki N."/>
            <person name="Fauchery L."/>
            <person name="Kohler A."/>
            <person name="Kuo A."/>
            <person name="Labutti K."/>
            <person name="Pangilinan J."/>
            <person name="Lipzen A."/>
            <person name="Riley R."/>
            <person name="Andreopoulos W."/>
            <person name="He G."/>
            <person name="Johnson J."/>
            <person name="Barry K.W."/>
            <person name="Grigoriev I.V."/>
            <person name="Nagy L."/>
            <person name="Hibbett D."/>
            <person name="Henrissat B."/>
            <person name="Matheny P.B."/>
            <person name="Labbe J."/>
            <person name="Martin F."/>
        </authorList>
    </citation>
    <scope>NUCLEOTIDE SEQUENCE</scope>
    <source>
        <strain evidence="1">HHB10654</strain>
    </source>
</reference>
<dbReference type="EMBL" id="MU277273">
    <property type="protein sequence ID" value="KAI0056001.1"/>
    <property type="molecule type" value="Genomic_DNA"/>
</dbReference>
<keyword evidence="2" id="KW-1185">Reference proteome</keyword>
<protein>
    <submittedName>
        <fullName evidence="1">NAD-P-binding protein</fullName>
    </submittedName>
</protein>
<gene>
    <name evidence="1" type="ORF">BV25DRAFT_1660805</name>
</gene>
<sequence>MRISSISRTMAPIVNARHLFKSSPTGYPVPGETTVHDTSAVIDLENEPLHGGFLAKTLVLSIDPYMRGRMKVNAATGKSGFAVGEPLVNFGVAKILRSENPALKIRAEPHRSAFAEYFVSRNASAFEVIDSGSGIPSSAYVGVLGMPGKTAYYGWNEFAKAKKGEKVFVTTGAGPVGSFVVQLAKREGLRVIASAGSDEKVEFLRKIGVDVAFNYKTQSTAEVLQREYPIDIYWDNVGGETLDIALANANGNGTARFISEPYALKNVYLILSKEISMFGFWVGRHEAKYGAEFRRVVPQFVKGGDIQYLEDKSYGLETAGQGILDVLQGMFFCMCVGMACICTRVYHQSS</sequence>
<dbReference type="Proteomes" id="UP000814140">
    <property type="component" value="Unassembled WGS sequence"/>
</dbReference>
<evidence type="ECO:0000313" key="1">
    <source>
        <dbReference type="EMBL" id="KAI0056001.1"/>
    </source>
</evidence>